<keyword evidence="2" id="KW-0863">Zinc-finger</keyword>
<proteinExistence type="predicted"/>
<dbReference type="PROSITE" id="PS51292">
    <property type="entry name" value="ZF_RING_CH"/>
    <property type="match status" value="1"/>
</dbReference>
<dbReference type="SMART" id="SM00744">
    <property type="entry name" value="RINGv"/>
    <property type="match status" value="1"/>
</dbReference>
<feature type="domain" description="RING-CH-type" evidence="4">
    <location>
        <begin position="1"/>
        <end position="67"/>
    </location>
</feature>
<dbReference type="InterPro" id="IPR013083">
    <property type="entry name" value="Znf_RING/FYVE/PHD"/>
</dbReference>
<dbReference type="AlphaFoldDB" id="A0AAD9IM73"/>
<organism evidence="5 6">
    <name type="scientific">Prototheca wickerhamii</name>
    <dbReference type="NCBI Taxonomy" id="3111"/>
    <lineage>
        <taxon>Eukaryota</taxon>
        <taxon>Viridiplantae</taxon>
        <taxon>Chlorophyta</taxon>
        <taxon>core chlorophytes</taxon>
        <taxon>Trebouxiophyceae</taxon>
        <taxon>Chlorellales</taxon>
        <taxon>Chlorellaceae</taxon>
        <taxon>Prototheca</taxon>
    </lineage>
</organism>
<dbReference type="InterPro" id="IPR011016">
    <property type="entry name" value="Znf_RING-CH"/>
</dbReference>
<dbReference type="Pfam" id="PF12906">
    <property type="entry name" value="RINGv"/>
    <property type="match status" value="1"/>
</dbReference>
<evidence type="ECO:0000256" key="3">
    <source>
        <dbReference type="ARBA" id="ARBA00022833"/>
    </source>
</evidence>
<dbReference type="GO" id="GO:0008270">
    <property type="term" value="F:zinc ion binding"/>
    <property type="evidence" value="ECO:0007669"/>
    <property type="project" value="UniProtKB-KW"/>
</dbReference>
<evidence type="ECO:0000313" key="5">
    <source>
        <dbReference type="EMBL" id="KAK2079734.1"/>
    </source>
</evidence>
<keyword evidence="3" id="KW-0862">Zinc</keyword>
<keyword evidence="6" id="KW-1185">Reference proteome</keyword>
<dbReference type="Proteomes" id="UP001255856">
    <property type="component" value="Unassembled WGS sequence"/>
</dbReference>
<comment type="caution">
    <text evidence="5">The sequence shown here is derived from an EMBL/GenBank/DDBJ whole genome shotgun (WGS) entry which is preliminary data.</text>
</comment>
<accession>A0AAD9IM73</accession>
<evidence type="ECO:0000313" key="6">
    <source>
        <dbReference type="Proteomes" id="UP001255856"/>
    </source>
</evidence>
<sequence length="218" mass="23002">MRGSGVRLPVSLYALPGGTLLSPCACRGSVAFVHERCLRQWVGLAVLRRGRQAGLSCDMCKTAYSPESLEAIGAGSPLTAARARHSPHRAAASVVPRLLAALVCESFLFKNYAYHLDSAAMYAMGWAIDAGARHLHARLPPGARLAGPGAVDPGHLAWTLLLFQALGLCHQAASLAVLCLFSGGLCGFARGLGLALASPWQLFRRVAGLLARRLPIGR</sequence>
<dbReference type="SUPFAM" id="SSF57850">
    <property type="entry name" value="RING/U-box"/>
    <property type="match status" value="1"/>
</dbReference>
<evidence type="ECO:0000256" key="1">
    <source>
        <dbReference type="ARBA" id="ARBA00022723"/>
    </source>
</evidence>
<reference evidence="5" key="1">
    <citation type="submission" date="2021-01" db="EMBL/GenBank/DDBJ databases">
        <authorList>
            <person name="Eckstrom K.M.E."/>
        </authorList>
    </citation>
    <scope>NUCLEOTIDE SEQUENCE</scope>
    <source>
        <strain evidence="5">UVCC 0001</strain>
    </source>
</reference>
<protein>
    <recommendedName>
        <fullName evidence="4">RING-CH-type domain-containing protein</fullName>
    </recommendedName>
</protein>
<dbReference type="EMBL" id="JASFZW010000002">
    <property type="protein sequence ID" value="KAK2079734.1"/>
    <property type="molecule type" value="Genomic_DNA"/>
</dbReference>
<gene>
    <name evidence="5" type="ORF">QBZ16_002129</name>
</gene>
<evidence type="ECO:0000256" key="2">
    <source>
        <dbReference type="ARBA" id="ARBA00022771"/>
    </source>
</evidence>
<dbReference type="Gene3D" id="3.30.40.10">
    <property type="entry name" value="Zinc/RING finger domain, C3HC4 (zinc finger)"/>
    <property type="match status" value="1"/>
</dbReference>
<keyword evidence="1" id="KW-0479">Metal-binding</keyword>
<name>A0AAD9IM73_PROWI</name>
<evidence type="ECO:0000259" key="4">
    <source>
        <dbReference type="PROSITE" id="PS51292"/>
    </source>
</evidence>